<dbReference type="PANTHER" id="PTHR11469">
    <property type="entry name" value="GLUCOSE-6-PHOSPHATE ISOMERASE"/>
    <property type="match status" value="1"/>
</dbReference>
<evidence type="ECO:0000256" key="6">
    <source>
        <dbReference type="ARBA" id="ARBA00023235"/>
    </source>
</evidence>
<dbReference type="Pfam" id="PF00342">
    <property type="entry name" value="PGI"/>
    <property type="match status" value="1"/>
</dbReference>
<dbReference type="PANTHER" id="PTHR11469:SF1">
    <property type="entry name" value="GLUCOSE-6-PHOSPHATE ISOMERASE"/>
    <property type="match status" value="1"/>
</dbReference>
<dbReference type="AlphaFoldDB" id="A0A381NAT5"/>
<dbReference type="CDD" id="cd05015">
    <property type="entry name" value="SIS_PGI_1"/>
    <property type="match status" value="1"/>
</dbReference>
<evidence type="ECO:0000256" key="1">
    <source>
        <dbReference type="ARBA" id="ARBA00004926"/>
    </source>
</evidence>
<dbReference type="InterPro" id="IPR046348">
    <property type="entry name" value="SIS_dom_sf"/>
</dbReference>
<dbReference type="Gene3D" id="3.40.50.10490">
    <property type="entry name" value="Glucose-6-phosphate isomerase like protein, domain 1"/>
    <property type="match status" value="2"/>
</dbReference>
<dbReference type="PRINTS" id="PR00662">
    <property type="entry name" value="G6PISOMERASE"/>
</dbReference>
<keyword evidence="4" id="KW-0312">Gluconeogenesis</keyword>
<protein>
    <recommendedName>
        <fullName evidence="3">glucose-6-phosphate isomerase</fullName>
        <ecNumber evidence="3">5.3.1.9</ecNumber>
    </recommendedName>
</protein>
<keyword evidence="6" id="KW-0413">Isomerase</keyword>
<dbReference type="InterPro" id="IPR035482">
    <property type="entry name" value="SIS_PGI_2"/>
</dbReference>
<dbReference type="PROSITE" id="PS51463">
    <property type="entry name" value="P_GLUCOSE_ISOMERASE_3"/>
    <property type="match status" value="1"/>
</dbReference>
<dbReference type="PROSITE" id="PS00174">
    <property type="entry name" value="P_GLUCOSE_ISOMERASE_2"/>
    <property type="match status" value="1"/>
</dbReference>
<dbReference type="EMBL" id="UINC01000234">
    <property type="protein sequence ID" value="SUZ51696.1"/>
    <property type="molecule type" value="Genomic_DNA"/>
</dbReference>
<name>A0A381NAT5_9ZZZZ</name>
<dbReference type="HAMAP" id="MF_00473">
    <property type="entry name" value="G6P_isomerase"/>
    <property type="match status" value="1"/>
</dbReference>
<dbReference type="EC" id="5.3.1.9" evidence="3"/>
<comment type="similarity">
    <text evidence="2">Belongs to the GPI family.</text>
</comment>
<dbReference type="NCBIfam" id="NF001211">
    <property type="entry name" value="PRK00179.1"/>
    <property type="match status" value="1"/>
</dbReference>
<dbReference type="InterPro" id="IPR023096">
    <property type="entry name" value="G6P_Isomerase_C"/>
</dbReference>
<dbReference type="UniPathway" id="UPA00109">
    <property type="reaction ID" value="UER00181"/>
</dbReference>
<dbReference type="InterPro" id="IPR001672">
    <property type="entry name" value="G6P_Isomerase"/>
</dbReference>
<organism evidence="8">
    <name type="scientific">marine metagenome</name>
    <dbReference type="NCBI Taxonomy" id="408172"/>
    <lineage>
        <taxon>unclassified sequences</taxon>
        <taxon>metagenomes</taxon>
        <taxon>ecological metagenomes</taxon>
    </lineage>
</organism>
<evidence type="ECO:0000256" key="2">
    <source>
        <dbReference type="ARBA" id="ARBA00006604"/>
    </source>
</evidence>
<dbReference type="SUPFAM" id="SSF53697">
    <property type="entry name" value="SIS domain"/>
    <property type="match status" value="1"/>
</dbReference>
<evidence type="ECO:0000313" key="8">
    <source>
        <dbReference type="EMBL" id="SUZ51696.1"/>
    </source>
</evidence>
<dbReference type="InterPro" id="IPR018189">
    <property type="entry name" value="Phosphoglucose_isomerase_CS"/>
</dbReference>
<dbReference type="GO" id="GO:0004347">
    <property type="term" value="F:glucose-6-phosphate isomerase activity"/>
    <property type="evidence" value="ECO:0007669"/>
    <property type="project" value="UniProtKB-EC"/>
</dbReference>
<dbReference type="Gene3D" id="1.10.1390.10">
    <property type="match status" value="1"/>
</dbReference>
<accession>A0A381NAT5</accession>
<keyword evidence="5" id="KW-0324">Glycolysis</keyword>
<dbReference type="GO" id="GO:0048029">
    <property type="term" value="F:monosaccharide binding"/>
    <property type="evidence" value="ECO:0007669"/>
    <property type="project" value="TreeGrafter"/>
</dbReference>
<reference evidence="8" key="1">
    <citation type="submission" date="2018-05" db="EMBL/GenBank/DDBJ databases">
        <authorList>
            <person name="Lanie J.A."/>
            <person name="Ng W.-L."/>
            <person name="Kazmierczak K.M."/>
            <person name="Andrzejewski T.M."/>
            <person name="Davidsen T.M."/>
            <person name="Wayne K.J."/>
            <person name="Tettelin H."/>
            <person name="Glass J.I."/>
            <person name="Rusch D."/>
            <person name="Podicherti R."/>
            <person name="Tsui H.-C.T."/>
            <person name="Winkler M.E."/>
        </authorList>
    </citation>
    <scope>NUCLEOTIDE SEQUENCE</scope>
</reference>
<comment type="pathway">
    <text evidence="1">Carbohydrate degradation; glycolysis; D-glyceraldehyde 3-phosphate and glycerone phosphate from D-glucose: step 2/4.</text>
</comment>
<dbReference type="GO" id="GO:0006094">
    <property type="term" value="P:gluconeogenesis"/>
    <property type="evidence" value="ECO:0007669"/>
    <property type="project" value="UniProtKB-KW"/>
</dbReference>
<gene>
    <name evidence="8" type="ORF">METZ01_LOCUS4550</name>
</gene>
<evidence type="ECO:0000256" key="4">
    <source>
        <dbReference type="ARBA" id="ARBA00022432"/>
    </source>
</evidence>
<dbReference type="GO" id="GO:0051156">
    <property type="term" value="P:glucose 6-phosphate metabolic process"/>
    <property type="evidence" value="ECO:0007669"/>
    <property type="project" value="TreeGrafter"/>
</dbReference>
<comment type="catalytic activity">
    <reaction evidence="7">
        <text>alpha-D-glucose 6-phosphate = beta-D-fructose 6-phosphate</text>
        <dbReference type="Rhea" id="RHEA:11816"/>
        <dbReference type="ChEBI" id="CHEBI:57634"/>
        <dbReference type="ChEBI" id="CHEBI:58225"/>
        <dbReference type="EC" id="5.3.1.9"/>
    </reaction>
</comment>
<dbReference type="GO" id="GO:0006096">
    <property type="term" value="P:glycolytic process"/>
    <property type="evidence" value="ECO:0007669"/>
    <property type="project" value="UniProtKB-UniPathway"/>
</dbReference>
<dbReference type="InterPro" id="IPR035476">
    <property type="entry name" value="SIS_PGI_1"/>
</dbReference>
<evidence type="ECO:0000256" key="3">
    <source>
        <dbReference type="ARBA" id="ARBA00011952"/>
    </source>
</evidence>
<dbReference type="PROSITE" id="PS00765">
    <property type="entry name" value="P_GLUCOSE_ISOMERASE_1"/>
    <property type="match status" value="1"/>
</dbReference>
<proteinExistence type="inferred from homology"/>
<dbReference type="GO" id="GO:0097367">
    <property type="term" value="F:carbohydrate derivative binding"/>
    <property type="evidence" value="ECO:0007669"/>
    <property type="project" value="InterPro"/>
</dbReference>
<evidence type="ECO:0000256" key="5">
    <source>
        <dbReference type="ARBA" id="ARBA00023152"/>
    </source>
</evidence>
<dbReference type="CDD" id="cd05016">
    <property type="entry name" value="SIS_PGI_2"/>
    <property type="match status" value="1"/>
</dbReference>
<dbReference type="GO" id="GO:0005829">
    <property type="term" value="C:cytosol"/>
    <property type="evidence" value="ECO:0007669"/>
    <property type="project" value="TreeGrafter"/>
</dbReference>
<sequence length="540" mass="56303">MADVTGSTTETAAWAALASHRDGGIPSLRDLFADDPDRATRLGVEVGDLWIDPSRQQVTDETLALLTALAEDRSVATTLARMLDGQPVNATEGLPALHTALRAPRHEVIRVNGVDVVPGVHATLDRMSDLATSIRDGSMRGATGHPITAVVSLGIGGSHLGPALAADALAHLAHPNLTVRFSSNLDGADLAAALAGLKPAHTLVVVCSKSFTTVETLTAAKSAHAWLADGLGNDLAAGHLVAVTAYPARAAALGVAAEMTFALPEWVGGRFSLPSAVGLAVMVAIGSSAFAELLAGMRLVDEHVANSTTLRNGPVLLGLIDVWNRSFLGRTSMAVVPYAHRLRLLPSYLQQLSMESLGKRVTDDGHALDAPSGPVVWGAPGTDGQHAFFQWLHQGTDVVPCDLIGVARPVEDPRGAHQDLLLANLAAQAEALAFGRTSHEAASAGVPPALVPHRTFPGDRPSTTILVPELTPSTVGQLLATYEHRTIAAGAVWGIDPFDQWGVELGKELAARIAGDLAGDGAHDSSTAELLRRYRALRGS</sequence>
<evidence type="ECO:0000256" key="7">
    <source>
        <dbReference type="ARBA" id="ARBA00029321"/>
    </source>
</evidence>